<comment type="caution">
    <text evidence="2">The sequence shown here is derived from an EMBL/GenBank/DDBJ whole genome shotgun (WGS) entry which is preliminary data.</text>
</comment>
<dbReference type="RefSeq" id="WP_183896874.1">
    <property type="nucleotide sequence ID" value="NZ_JACIDV010000008.1"/>
</dbReference>
<protein>
    <recommendedName>
        <fullName evidence="1">ABC-three component systems C-terminal domain-containing protein</fullName>
    </recommendedName>
</protein>
<evidence type="ECO:0000313" key="2">
    <source>
        <dbReference type="EMBL" id="MBB3946979.1"/>
    </source>
</evidence>
<organism evidence="2 3">
    <name type="scientific">Rhizobium skierniewicense</name>
    <dbReference type="NCBI Taxonomy" id="984260"/>
    <lineage>
        <taxon>Bacteria</taxon>
        <taxon>Pseudomonadati</taxon>
        <taxon>Pseudomonadota</taxon>
        <taxon>Alphaproteobacteria</taxon>
        <taxon>Hyphomicrobiales</taxon>
        <taxon>Rhizobiaceae</taxon>
        <taxon>Rhizobium/Agrobacterium group</taxon>
        <taxon>Rhizobium</taxon>
    </lineage>
</organism>
<accession>A0A7W6CCL3</accession>
<evidence type="ECO:0000259" key="1">
    <source>
        <dbReference type="Pfam" id="PF20282"/>
    </source>
</evidence>
<sequence>MAGLAVKIQELDDKLLEEFIDIWLTRKATKYLRVETLGKANDKGRDVVGFCSDDLHEADWDLYQCKRKTHGAKLGMPEFLAELGKVFHHHTTGTYKTMPREFLFVAPRGVVGPVQDLLLNPSTIAPALVAGWDQYCRKSITAKVDIPLSTAVSAAIASFDFKQVDYYSAARLAKDPDANPAMSKLFNLLPGDAPEGTMPDEIAVSELTYLAQLTQVYSEFAGKPFFSTDDVLSHPEHGRHLRRQRTRFFEAAAFERFHRDNTAPGAVETFKKDIYDSVIDAYERSHSTKLDRVDAVLNHALLVPTDLRGKIARGPVRQGMCHHLASDGKLKWD</sequence>
<gene>
    <name evidence="2" type="ORF">GGQ73_002943</name>
</gene>
<dbReference type="Pfam" id="PF20282">
    <property type="entry name" value="CTD6"/>
    <property type="match status" value="1"/>
</dbReference>
<keyword evidence="3" id="KW-1185">Reference proteome</keyword>
<dbReference type="AlphaFoldDB" id="A0A7W6CCL3"/>
<feature type="domain" description="ABC-three component systems C-terminal" evidence="1">
    <location>
        <begin position="206"/>
        <end position="332"/>
    </location>
</feature>
<dbReference type="EMBL" id="JACIDV010000008">
    <property type="protein sequence ID" value="MBB3946979.1"/>
    <property type="molecule type" value="Genomic_DNA"/>
</dbReference>
<proteinExistence type="predicted"/>
<dbReference type="Proteomes" id="UP000565286">
    <property type="component" value="Unassembled WGS sequence"/>
</dbReference>
<dbReference type="InterPro" id="IPR046914">
    <property type="entry name" value="ABC-3C_CTD6"/>
</dbReference>
<name>A0A7W6CCL3_9HYPH</name>
<reference evidence="2 3" key="1">
    <citation type="submission" date="2020-08" db="EMBL/GenBank/DDBJ databases">
        <title>Genomic Encyclopedia of Type Strains, Phase IV (KMG-IV): sequencing the most valuable type-strain genomes for metagenomic binning, comparative biology and taxonomic classification.</title>
        <authorList>
            <person name="Goeker M."/>
        </authorList>
    </citation>
    <scope>NUCLEOTIDE SEQUENCE [LARGE SCALE GENOMIC DNA]</scope>
    <source>
        <strain evidence="2 3">DSM 26438</strain>
    </source>
</reference>
<evidence type="ECO:0000313" key="3">
    <source>
        <dbReference type="Proteomes" id="UP000565286"/>
    </source>
</evidence>